<keyword evidence="1" id="KW-1133">Transmembrane helix</keyword>
<dbReference type="InterPro" id="IPR027980">
    <property type="entry name" value="RACo_C"/>
</dbReference>
<dbReference type="Gene3D" id="1.10.1760.20">
    <property type="match status" value="1"/>
</dbReference>
<feature type="domain" description="RACo C-terminal" evidence="2">
    <location>
        <begin position="81"/>
        <end position="245"/>
    </location>
</feature>
<sequence>MKYSTRQLALCAMLTALALALSYLESFFPLSLVIPLPGIKLGLANIVTLFALYTLGPGQALIILVTRCTLGALFAGNMNALIFSVLGGGEPRGLCGSAFIDFLAVERAAGHLNEFGRYQPRAETMTITPEIFVHEYDIEQLLKAKAAVWAGIRTLEEYCGRRANRIYLAGGFAQNLDLEHAVAIGMLPERTYEIVGNTSLGGAARLAAAPETTAELERLIDLPREVPLNTLPGFEDNFIDGLLLP</sequence>
<protein>
    <recommendedName>
        <fullName evidence="2">RACo C-terminal domain-containing protein</fullName>
    </recommendedName>
</protein>
<reference evidence="3" key="1">
    <citation type="submission" date="2019-08" db="EMBL/GenBank/DDBJ databases">
        <authorList>
            <person name="Kucharzyk K."/>
            <person name="Murdoch R.W."/>
            <person name="Higgins S."/>
            <person name="Loffler F."/>
        </authorList>
    </citation>
    <scope>NUCLEOTIDE SEQUENCE</scope>
</reference>
<proteinExistence type="predicted"/>
<keyword evidence="1" id="KW-0812">Transmembrane</keyword>
<comment type="caution">
    <text evidence="3">The sequence shown here is derived from an EMBL/GenBank/DDBJ whole genome shotgun (WGS) entry which is preliminary data.</text>
</comment>
<name>A0A645ENW8_9ZZZZ</name>
<accession>A0A645ENW8</accession>
<dbReference type="Pfam" id="PF14574">
    <property type="entry name" value="RACo_C_ter"/>
    <property type="match status" value="1"/>
</dbReference>
<dbReference type="AlphaFoldDB" id="A0A645ENW8"/>
<keyword evidence="1" id="KW-0472">Membrane</keyword>
<evidence type="ECO:0000256" key="1">
    <source>
        <dbReference type="SAM" id="Phobius"/>
    </source>
</evidence>
<feature type="transmembrane region" description="Helical" evidence="1">
    <location>
        <begin position="34"/>
        <end position="53"/>
    </location>
</feature>
<dbReference type="PANTHER" id="PTHR42895">
    <property type="entry name" value="IRON-SULFUR CLUSTER-BINDING PROTEIN-RELATED"/>
    <property type="match status" value="1"/>
</dbReference>
<evidence type="ECO:0000313" key="3">
    <source>
        <dbReference type="EMBL" id="MPN02962.1"/>
    </source>
</evidence>
<evidence type="ECO:0000259" key="2">
    <source>
        <dbReference type="Pfam" id="PF14574"/>
    </source>
</evidence>
<dbReference type="InterPro" id="IPR052911">
    <property type="entry name" value="Corrinoid_activation_enz"/>
</dbReference>
<gene>
    <name evidence="3" type="ORF">SDC9_150183</name>
</gene>
<dbReference type="PANTHER" id="PTHR42895:SF1">
    <property type="entry name" value="IRON-SULFUR CLUSTER PROTEIN"/>
    <property type="match status" value="1"/>
</dbReference>
<dbReference type="EMBL" id="VSSQ01048912">
    <property type="protein sequence ID" value="MPN02962.1"/>
    <property type="molecule type" value="Genomic_DNA"/>
</dbReference>
<feature type="transmembrane region" description="Helical" evidence="1">
    <location>
        <begin position="60"/>
        <end position="86"/>
    </location>
</feature>
<organism evidence="3">
    <name type="scientific">bioreactor metagenome</name>
    <dbReference type="NCBI Taxonomy" id="1076179"/>
    <lineage>
        <taxon>unclassified sequences</taxon>
        <taxon>metagenomes</taxon>
        <taxon>ecological metagenomes</taxon>
    </lineage>
</organism>